<comment type="caution">
    <text evidence="2">The sequence shown here is derived from an EMBL/GenBank/DDBJ whole genome shotgun (WGS) entry which is preliminary data.</text>
</comment>
<dbReference type="Gene3D" id="1.25.10.10">
    <property type="entry name" value="Leucine-rich Repeat Variant"/>
    <property type="match status" value="1"/>
</dbReference>
<proteinExistence type="predicted"/>
<sequence length="537" mass="60803">MPLAFGLINEDKLNLPYEELINEIENAVAMFSYSPSKPPDFLGFFQYLTTYFQDCEEPAILEKLTESLSSIAGYKLGLRVAEVFLLAQNIILKLLANPNINSMKIAVDYARKVSRVIGPRIVLKKFIIPNVNNIPCQRGLTIMATLAITDHPKFSFVEEDFDMSWVGPLSEVVGVGPRLINAIKAKLPNYKGNSECNDILQLQRPPSVPVKFNFIKDIQKEEKNAENEDNFNRRHAPSTARPPLPPRILSKSKNSNVKSDGSSSIIFHMTNRQQQIREFIDEPFNESENTYNYLQQCRTLLASKDWEQRSAAYNQAKRILRYSTDSFTDDDIHQLITVAIDDIASQRAALALSSIGALNEAFLQAPASMSIELGRVLPVLIKLHQKNGQYFENALSNCFQAIIENISPKRFLTILIPNCETKSSKVQIAISKYIRASLEKVAKRQLQQTPQKSFMRNNMQSNSSLSLSQDKFFTKKSNEVKNLIIVINNLLKAPAADTREAAKDCVKLLYEIYDDSLYQIVDSSLQPREVAEFQKYV</sequence>
<reference evidence="2 3" key="1">
    <citation type="submission" date="2024-04" db="EMBL/GenBank/DDBJ databases">
        <title>Tritrichomonas musculus Genome.</title>
        <authorList>
            <person name="Alves-Ferreira E."/>
            <person name="Grigg M."/>
            <person name="Lorenzi H."/>
            <person name="Galac M."/>
        </authorList>
    </citation>
    <scope>NUCLEOTIDE SEQUENCE [LARGE SCALE GENOMIC DNA]</scope>
    <source>
        <strain evidence="2 3">EAF2021</strain>
    </source>
</reference>
<dbReference type="InterPro" id="IPR011989">
    <property type="entry name" value="ARM-like"/>
</dbReference>
<dbReference type="Proteomes" id="UP001470230">
    <property type="component" value="Unassembled WGS sequence"/>
</dbReference>
<feature type="compositionally biased region" description="Polar residues" evidence="1">
    <location>
        <begin position="251"/>
        <end position="262"/>
    </location>
</feature>
<evidence type="ECO:0008006" key="4">
    <source>
        <dbReference type="Google" id="ProtNLM"/>
    </source>
</evidence>
<feature type="compositionally biased region" description="Basic and acidic residues" evidence="1">
    <location>
        <begin position="223"/>
        <end position="232"/>
    </location>
</feature>
<dbReference type="InterPro" id="IPR016024">
    <property type="entry name" value="ARM-type_fold"/>
</dbReference>
<keyword evidence="3" id="KW-1185">Reference proteome</keyword>
<dbReference type="EMBL" id="JAPFFF010000006">
    <property type="protein sequence ID" value="KAK8887940.1"/>
    <property type="molecule type" value="Genomic_DNA"/>
</dbReference>
<evidence type="ECO:0000313" key="2">
    <source>
        <dbReference type="EMBL" id="KAK8887940.1"/>
    </source>
</evidence>
<organism evidence="2 3">
    <name type="scientific">Tritrichomonas musculus</name>
    <dbReference type="NCBI Taxonomy" id="1915356"/>
    <lineage>
        <taxon>Eukaryota</taxon>
        <taxon>Metamonada</taxon>
        <taxon>Parabasalia</taxon>
        <taxon>Tritrichomonadida</taxon>
        <taxon>Tritrichomonadidae</taxon>
        <taxon>Tritrichomonas</taxon>
    </lineage>
</organism>
<evidence type="ECO:0000256" key="1">
    <source>
        <dbReference type="SAM" id="MobiDB-lite"/>
    </source>
</evidence>
<evidence type="ECO:0000313" key="3">
    <source>
        <dbReference type="Proteomes" id="UP001470230"/>
    </source>
</evidence>
<feature type="region of interest" description="Disordered" evidence="1">
    <location>
        <begin position="223"/>
        <end position="262"/>
    </location>
</feature>
<dbReference type="SUPFAM" id="SSF48371">
    <property type="entry name" value="ARM repeat"/>
    <property type="match status" value="1"/>
</dbReference>
<gene>
    <name evidence="2" type="ORF">M9Y10_038999</name>
</gene>
<accession>A0ABR2K9Z2</accession>
<protein>
    <recommendedName>
        <fullName evidence="4">TOG domain-containing protein</fullName>
    </recommendedName>
</protein>
<name>A0ABR2K9Z2_9EUKA</name>